<dbReference type="InterPro" id="IPR010179">
    <property type="entry name" value="CRISPR-assoc_prot_Cse3"/>
</dbReference>
<evidence type="ECO:0000313" key="3">
    <source>
        <dbReference type="Proteomes" id="UP000677875"/>
    </source>
</evidence>
<comment type="caution">
    <text evidence="2">The sequence shown here is derived from an EMBL/GenBank/DDBJ whole genome shotgun (WGS) entry which is preliminary data.</text>
</comment>
<name>A0A940XG87_9ACTN</name>
<dbReference type="Proteomes" id="UP000677875">
    <property type="component" value="Unassembled WGS sequence"/>
</dbReference>
<proteinExistence type="predicted"/>
<organism evidence="2 3">
    <name type="scientific">Streptomyces tagetis</name>
    <dbReference type="NCBI Taxonomy" id="2820809"/>
    <lineage>
        <taxon>Bacteria</taxon>
        <taxon>Bacillati</taxon>
        <taxon>Actinomycetota</taxon>
        <taxon>Actinomycetes</taxon>
        <taxon>Kitasatosporales</taxon>
        <taxon>Streptomycetaceae</taxon>
        <taxon>Streptomyces</taxon>
    </lineage>
</organism>
<dbReference type="SUPFAM" id="SSF117987">
    <property type="entry name" value="CRISPR-associated protein"/>
    <property type="match status" value="2"/>
</dbReference>
<feature type="compositionally biased region" description="Low complexity" evidence="1">
    <location>
        <begin position="8"/>
        <end position="19"/>
    </location>
</feature>
<feature type="region of interest" description="Disordered" evidence="1">
    <location>
        <begin position="1"/>
        <end position="21"/>
    </location>
</feature>
<sequence length="254" mass="27410">MGHHPVNTTTATSPAPSAPGDAARFVATQSLLTLDVRHPFAAKSLIDAQDMHRTVMSGFPGWVDDGSRDARSQMGVLSTWTVDLRQARLNLVVQSSVPADWSAVPRGAVAQAPEILTVDRTFRTGDRVDFRTVVNPVRAIPPPPGSPPKTRGTRVPHTRPEHVKRWFSQRLQPSGEPPVAPNGVVRVGADADTERLALRMLPRVSSPAPHKGLRIARAEIKGTFTVTDPKTFVAALTQGIGHARAYSCGLLLVR</sequence>
<evidence type="ECO:0000256" key="1">
    <source>
        <dbReference type="SAM" id="MobiDB-lite"/>
    </source>
</evidence>
<dbReference type="Gene3D" id="3.30.70.1200">
    <property type="entry name" value="Crispr-associated protein, domain 1"/>
    <property type="match status" value="1"/>
</dbReference>
<reference evidence="2" key="1">
    <citation type="submission" date="2021-04" db="EMBL/GenBank/DDBJ databases">
        <title>Genome seq and assembly of Streptomyces sp. RG38.</title>
        <authorList>
            <person name="Chhetri G."/>
        </authorList>
    </citation>
    <scope>NUCLEOTIDE SEQUENCE</scope>
    <source>
        <strain evidence="2">RG38</strain>
    </source>
</reference>
<accession>A0A940XG87</accession>
<dbReference type="Pfam" id="PF08798">
    <property type="entry name" value="CRISPR_assoc"/>
    <property type="match status" value="1"/>
</dbReference>
<dbReference type="AlphaFoldDB" id="A0A940XG87"/>
<evidence type="ECO:0000313" key="2">
    <source>
        <dbReference type="EMBL" id="MBQ0827884.1"/>
    </source>
</evidence>
<keyword evidence="3" id="KW-1185">Reference proteome</keyword>
<dbReference type="EMBL" id="JAGPNL010000003">
    <property type="protein sequence ID" value="MBQ0827884.1"/>
    <property type="molecule type" value="Genomic_DNA"/>
</dbReference>
<feature type="region of interest" description="Disordered" evidence="1">
    <location>
        <begin position="137"/>
        <end position="159"/>
    </location>
</feature>
<dbReference type="Gene3D" id="3.30.70.1210">
    <property type="entry name" value="Crispr-associated protein, domain 2"/>
    <property type="match status" value="1"/>
</dbReference>
<gene>
    <name evidence="2" type="ORF">J5Y05_15410</name>
</gene>
<protein>
    <submittedName>
        <fullName evidence="2">Type I-E CRISPR-associated protein Cas6/Cse3/CasE</fullName>
    </submittedName>
</protein>
<dbReference type="SMART" id="SM01101">
    <property type="entry name" value="CRISPR_assoc"/>
    <property type="match status" value="1"/>
</dbReference>